<protein>
    <submittedName>
        <fullName evidence="1">Uncharacterized protein</fullName>
    </submittedName>
</protein>
<proteinExistence type="predicted"/>
<dbReference type="EMBL" id="JABSTQ010008483">
    <property type="protein sequence ID" value="KAG0434461.1"/>
    <property type="molecule type" value="Genomic_DNA"/>
</dbReference>
<dbReference type="Proteomes" id="UP000805193">
    <property type="component" value="Unassembled WGS sequence"/>
</dbReference>
<keyword evidence="2" id="KW-1185">Reference proteome</keyword>
<evidence type="ECO:0000313" key="2">
    <source>
        <dbReference type="Proteomes" id="UP000805193"/>
    </source>
</evidence>
<sequence>MARGKFGRDVELWTQLTDQTATLDDDVPMTRCGRLPLGLGAAAGQRTSPRPPVPRSRNPPGNEVPWRWSWLNVWQMLDIMSKALQDRPLPWADVWVTGVIDGYIEEVLQEAIRVVEECVDTRGLTCFLQKSELFLLRPKRGGKEKSNIELFAQGHRIPKVEIIRVLGPRIQADGKNREVIQALGGTAYQVARLIVSISNRNYGMKEGNLMCLVQAFVRSRLA</sequence>
<gene>
    <name evidence="1" type="ORF">HPB47_019096</name>
</gene>
<organism evidence="1 2">
    <name type="scientific">Ixodes persulcatus</name>
    <name type="common">Taiga tick</name>
    <dbReference type="NCBI Taxonomy" id="34615"/>
    <lineage>
        <taxon>Eukaryota</taxon>
        <taxon>Metazoa</taxon>
        <taxon>Ecdysozoa</taxon>
        <taxon>Arthropoda</taxon>
        <taxon>Chelicerata</taxon>
        <taxon>Arachnida</taxon>
        <taxon>Acari</taxon>
        <taxon>Parasitiformes</taxon>
        <taxon>Ixodida</taxon>
        <taxon>Ixodoidea</taxon>
        <taxon>Ixodidae</taxon>
        <taxon>Ixodinae</taxon>
        <taxon>Ixodes</taxon>
    </lineage>
</organism>
<reference evidence="1 2" key="1">
    <citation type="journal article" date="2020" name="Cell">
        <title>Large-Scale Comparative Analyses of Tick Genomes Elucidate Their Genetic Diversity and Vector Capacities.</title>
        <authorList>
            <consortium name="Tick Genome and Microbiome Consortium (TIGMIC)"/>
            <person name="Jia N."/>
            <person name="Wang J."/>
            <person name="Shi W."/>
            <person name="Du L."/>
            <person name="Sun Y."/>
            <person name="Zhan W."/>
            <person name="Jiang J.F."/>
            <person name="Wang Q."/>
            <person name="Zhang B."/>
            <person name="Ji P."/>
            <person name="Bell-Sakyi L."/>
            <person name="Cui X.M."/>
            <person name="Yuan T.T."/>
            <person name="Jiang B.G."/>
            <person name="Yang W.F."/>
            <person name="Lam T.T."/>
            <person name="Chang Q.C."/>
            <person name="Ding S.J."/>
            <person name="Wang X.J."/>
            <person name="Zhu J.G."/>
            <person name="Ruan X.D."/>
            <person name="Zhao L."/>
            <person name="Wei J.T."/>
            <person name="Ye R.Z."/>
            <person name="Que T.C."/>
            <person name="Du C.H."/>
            <person name="Zhou Y.H."/>
            <person name="Cheng J.X."/>
            <person name="Dai P.F."/>
            <person name="Guo W.B."/>
            <person name="Han X.H."/>
            <person name="Huang E.J."/>
            <person name="Li L.F."/>
            <person name="Wei W."/>
            <person name="Gao Y.C."/>
            <person name="Liu J.Z."/>
            <person name="Shao H.Z."/>
            <person name="Wang X."/>
            <person name="Wang C.C."/>
            <person name="Yang T.C."/>
            <person name="Huo Q.B."/>
            <person name="Li W."/>
            <person name="Chen H.Y."/>
            <person name="Chen S.E."/>
            <person name="Zhou L.G."/>
            <person name="Ni X.B."/>
            <person name="Tian J.H."/>
            <person name="Sheng Y."/>
            <person name="Liu T."/>
            <person name="Pan Y.S."/>
            <person name="Xia L.Y."/>
            <person name="Li J."/>
            <person name="Zhao F."/>
            <person name="Cao W.C."/>
        </authorList>
    </citation>
    <scope>NUCLEOTIDE SEQUENCE [LARGE SCALE GENOMIC DNA]</scope>
    <source>
        <strain evidence="1">Iper-2018</strain>
    </source>
</reference>
<evidence type="ECO:0000313" key="1">
    <source>
        <dbReference type="EMBL" id="KAG0434461.1"/>
    </source>
</evidence>
<accession>A0AC60QJX5</accession>
<name>A0AC60QJX5_IXOPE</name>
<comment type="caution">
    <text evidence="1">The sequence shown here is derived from an EMBL/GenBank/DDBJ whole genome shotgun (WGS) entry which is preliminary data.</text>
</comment>